<evidence type="ECO:0000256" key="6">
    <source>
        <dbReference type="ARBA" id="ARBA00022516"/>
    </source>
</evidence>
<accession>A0A3P9B3Y9</accession>
<keyword evidence="7 27" id="KW-0808">Transferase</keyword>
<comment type="pathway">
    <text evidence="4">Lipid metabolism.</text>
</comment>
<evidence type="ECO:0000256" key="27">
    <source>
        <dbReference type="RuleBase" id="RU003750"/>
    </source>
</evidence>
<evidence type="ECO:0000256" key="9">
    <source>
        <dbReference type="ARBA" id="ARBA00022723"/>
    </source>
</evidence>
<dbReference type="GO" id="GO:0004307">
    <property type="term" value="F:ethanolaminephosphotransferase activity"/>
    <property type="evidence" value="ECO:0007669"/>
    <property type="project" value="TreeGrafter"/>
</dbReference>
<keyword evidence="14 28" id="KW-0472">Membrane</keyword>
<name>A0A3P9B3Y9_9CICH</name>
<dbReference type="GO" id="GO:0000139">
    <property type="term" value="C:Golgi membrane"/>
    <property type="evidence" value="ECO:0007669"/>
    <property type="project" value="UniProtKB-SubCell"/>
</dbReference>
<dbReference type="GO" id="GO:0005789">
    <property type="term" value="C:endoplasmic reticulum membrane"/>
    <property type="evidence" value="ECO:0007669"/>
    <property type="project" value="TreeGrafter"/>
</dbReference>
<evidence type="ECO:0000256" key="20">
    <source>
        <dbReference type="ARBA" id="ARBA00036651"/>
    </source>
</evidence>
<evidence type="ECO:0000256" key="26">
    <source>
        <dbReference type="ARBA" id="ARBA00048570"/>
    </source>
</evidence>
<keyword evidence="8 28" id="KW-0812">Transmembrane</keyword>
<evidence type="ECO:0000256" key="21">
    <source>
        <dbReference type="ARBA" id="ARBA00036890"/>
    </source>
</evidence>
<evidence type="ECO:0000256" key="2">
    <source>
        <dbReference type="ARBA" id="ARBA00001946"/>
    </source>
</evidence>
<dbReference type="GO" id="GO:0004142">
    <property type="term" value="F:diacylglycerol cholinephosphotransferase activity"/>
    <property type="evidence" value="ECO:0007669"/>
    <property type="project" value="UniProtKB-EC"/>
</dbReference>
<keyword evidence="17" id="KW-1208">Phospholipid metabolism</keyword>
<feature type="transmembrane region" description="Helical" evidence="28">
    <location>
        <begin position="148"/>
        <end position="168"/>
    </location>
</feature>
<feature type="transmembrane region" description="Helical" evidence="28">
    <location>
        <begin position="119"/>
        <end position="141"/>
    </location>
</feature>
<evidence type="ECO:0000256" key="16">
    <source>
        <dbReference type="ARBA" id="ARBA00023211"/>
    </source>
</evidence>
<keyword evidence="9" id="KW-0479">Metal-binding</keyword>
<protein>
    <recommendedName>
        <fullName evidence="24">Cholinephosphotransferase 1</fullName>
        <ecNumber evidence="23">2.7.8.2</ecNumber>
    </recommendedName>
    <alternativeName>
        <fullName evidence="25">Diacylglycerol cholinephosphotransferase 1</fullName>
    </alternativeName>
</protein>
<dbReference type="InterPro" id="IPR043130">
    <property type="entry name" value="CDP-OH_PTrfase_TM_dom"/>
</dbReference>
<comment type="cofactor">
    <cofactor evidence="2">
        <name>Mg(2+)</name>
        <dbReference type="ChEBI" id="CHEBI:18420"/>
    </cofactor>
</comment>
<evidence type="ECO:0000256" key="4">
    <source>
        <dbReference type="ARBA" id="ARBA00005189"/>
    </source>
</evidence>
<evidence type="ECO:0000256" key="15">
    <source>
        <dbReference type="ARBA" id="ARBA00023209"/>
    </source>
</evidence>
<evidence type="ECO:0000256" key="23">
    <source>
        <dbReference type="ARBA" id="ARBA00038987"/>
    </source>
</evidence>
<dbReference type="EC" id="2.7.8.2" evidence="23"/>
<keyword evidence="13" id="KW-0443">Lipid metabolism</keyword>
<dbReference type="PROSITE" id="PS00379">
    <property type="entry name" value="CDP_ALCOHOL_P_TRANSF"/>
    <property type="match status" value="1"/>
</dbReference>
<evidence type="ECO:0000256" key="25">
    <source>
        <dbReference type="ARBA" id="ARBA00041597"/>
    </source>
</evidence>
<keyword evidence="11 28" id="KW-1133">Transmembrane helix</keyword>
<keyword evidence="30" id="KW-1185">Reference proteome</keyword>
<keyword evidence="12" id="KW-0333">Golgi apparatus</keyword>
<comment type="pathway">
    <text evidence="22">Phospholipid metabolism; phosphatidylcholine biosynthesis; phosphatidylcholine from phosphocholine: step 2/2.</text>
</comment>
<keyword evidence="10" id="KW-0460">Magnesium</keyword>
<keyword evidence="15" id="KW-0594">Phospholipid biosynthesis</keyword>
<feature type="transmembrane region" description="Helical" evidence="28">
    <location>
        <begin position="214"/>
        <end position="237"/>
    </location>
</feature>
<comment type="subcellular location">
    <subcellularLocation>
        <location evidence="3">Golgi apparatus membrane</location>
        <topology evidence="3">Multi-pass membrane protein</topology>
    </subcellularLocation>
</comment>
<evidence type="ECO:0000256" key="10">
    <source>
        <dbReference type="ARBA" id="ARBA00022842"/>
    </source>
</evidence>
<keyword evidence="6" id="KW-0444">Lipid biosynthesis</keyword>
<evidence type="ECO:0000256" key="13">
    <source>
        <dbReference type="ARBA" id="ARBA00023098"/>
    </source>
</evidence>
<dbReference type="AlphaFoldDB" id="A0A3P9B3Y9"/>
<reference evidence="29" key="2">
    <citation type="submission" date="2025-08" db="UniProtKB">
        <authorList>
            <consortium name="Ensembl"/>
        </authorList>
    </citation>
    <scope>IDENTIFICATION</scope>
</reference>
<evidence type="ECO:0000256" key="3">
    <source>
        <dbReference type="ARBA" id="ARBA00004653"/>
    </source>
</evidence>
<comment type="catalytic activity">
    <reaction evidence="19">
        <text>1-hexadecanoyl-2-(4Z,7Z,10Z,13Z,16Z,19Z-docosahexaenoyl)-sn-glycerol + CDP-choline = 1-hexadecanoyl-2-(4Z,7Z,10Z,13Z,16Z,19Z-docosahexaenoyl)-sn-glycero-3-phosphocholine + CMP + H(+)</text>
        <dbReference type="Rhea" id="RHEA:54332"/>
        <dbReference type="ChEBI" id="CHEBI:15378"/>
        <dbReference type="ChEBI" id="CHEBI:58779"/>
        <dbReference type="ChEBI" id="CHEBI:60377"/>
        <dbReference type="ChEBI" id="CHEBI:74963"/>
        <dbReference type="ChEBI" id="CHEBI:82949"/>
    </reaction>
    <physiologicalReaction direction="left-to-right" evidence="19">
        <dbReference type="Rhea" id="RHEA:54333"/>
    </physiologicalReaction>
</comment>
<dbReference type="GeneTree" id="ENSGT00950000183117"/>
<comment type="catalytic activity">
    <reaction evidence="18">
        <text>1-octadecanoyl-2-(5Z,8Z,11Z,14Z-eicosatetraenoyl)-sn-glycerol + CDP-choline = 1-octadecanoyl-2-(5Z,8Z,11Z,14Z-eicosatetraenoyl)-sn-glycero-3-phosphocholine + CMP + H(+)</text>
        <dbReference type="Rhea" id="RHEA:54344"/>
        <dbReference type="ChEBI" id="CHEBI:15378"/>
        <dbReference type="ChEBI" id="CHEBI:58779"/>
        <dbReference type="ChEBI" id="CHEBI:60377"/>
        <dbReference type="ChEBI" id="CHEBI:74965"/>
        <dbReference type="ChEBI" id="CHEBI:75728"/>
    </reaction>
    <physiologicalReaction direction="left-to-right" evidence="18">
        <dbReference type="Rhea" id="RHEA:54345"/>
    </physiologicalReaction>
</comment>
<comment type="similarity">
    <text evidence="5 27">Belongs to the CDP-alcohol phosphatidyltransferase class-I family.</text>
</comment>
<evidence type="ECO:0000256" key="8">
    <source>
        <dbReference type="ARBA" id="ARBA00022692"/>
    </source>
</evidence>
<evidence type="ECO:0000256" key="11">
    <source>
        <dbReference type="ARBA" id="ARBA00022989"/>
    </source>
</evidence>
<evidence type="ECO:0000256" key="22">
    <source>
        <dbReference type="ARBA" id="ARBA00037890"/>
    </source>
</evidence>
<reference evidence="29 30" key="1">
    <citation type="journal article" date="2014" name="Nature">
        <title>The genomic substrate for adaptive radiation in African cichlid fish.</title>
        <authorList>
            <person name="Brawand D."/>
            <person name="Wagner C.E."/>
            <person name="Li Y.I."/>
            <person name="Malinsky M."/>
            <person name="Keller I."/>
            <person name="Fan S."/>
            <person name="Simakov O."/>
            <person name="Ng A.Y."/>
            <person name="Lim Z.W."/>
            <person name="Bezault E."/>
            <person name="Turner-Maier J."/>
            <person name="Johnson J."/>
            <person name="Alcazar R."/>
            <person name="Noh H.J."/>
            <person name="Russell P."/>
            <person name="Aken B."/>
            <person name="Alfoldi J."/>
            <person name="Amemiya C."/>
            <person name="Azzouzi N."/>
            <person name="Baroiller J.F."/>
            <person name="Barloy-Hubler F."/>
            <person name="Berlin A."/>
            <person name="Bloomquist R."/>
            <person name="Carleton K.L."/>
            <person name="Conte M.A."/>
            <person name="D'Cotta H."/>
            <person name="Eshel O."/>
            <person name="Gaffney L."/>
            <person name="Galibert F."/>
            <person name="Gante H.F."/>
            <person name="Gnerre S."/>
            <person name="Greuter L."/>
            <person name="Guyon R."/>
            <person name="Haddad N.S."/>
            <person name="Haerty W."/>
            <person name="Harris R.M."/>
            <person name="Hofmann H.A."/>
            <person name="Hourlier T."/>
            <person name="Hulata G."/>
            <person name="Jaffe D.B."/>
            <person name="Lara M."/>
            <person name="Lee A.P."/>
            <person name="MacCallum I."/>
            <person name="Mwaiko S."/>
            <person name="Nikaido M."/>
            <person name="Nishihara H."/>
            <person name="Ozouf-Costaz C."/>
            <person name="Penman D.J."/>
            <person name="Przybylski D."/>
            <person name="Rakotomanga M."/>
            <person name="Renn S.C.P."/>
            <person name="Ribeiro F.J."/>
            <person name="Ron M."/>
            <person name="Salzburger W."/>
            <person name="Sanchez-Pulido L."/>
            <person name="Santos M.E."/>
            <person name="Searle S."/>
            <person name="Sharpe T."/>
            <person name="Swofford R."/>
            <person name="Tan F.J."/>
            <person name="Williams L."/>
            <person name="Young S."/>
            <person name="Yin S."/>
            <person name="Okada N."/>
            <person name="Kocher T.D."/>
            <person name="Miska E.A."/>
            <person name="Lander E.S."/>
            <person name="Venkatesh B."/>
            <person name="Fernald R.D."/>
            <person name="Meyer A."/>
            <person name="Ponting C.P."/>
            <person name="Streelman J.T."/>
            <person name="Lindblad-Toh K."/>
            <person name="Seehausen O."/>
            <person name="Di Palma F."/>
        </authorList>
    </citation>
    <scope>NUCLEOTIDE SEQUENCE</scope>
</reference>
<feature type="transmembrane region" description="Helical" evidence="28">
    <location>
        <begin position="183"/>
        <end position="202"/>
    </location>
</feature>
<dbReference type="Gene3D" id="1.20.120.1760">
    <property type="match status" value="1"/>
</dbReference>
<dbReference type="GO" id="GO:0006646">
    <property type="term" value="P:phosphatidylethanolamine biosynthetic process"/>
    <property type="evidence" value="ECO:0007669"/>
    <property type="project" value="TreeGrafter"/>
</dbReference>
<comment type="catalytic activity">
    <reaction evidence="26">
        <text>CDP-choline + a 1,2-diacyl-sn-glycerol = a 1,2-diacyl-sn-glycero-3-phosphocholine + CMP + H(+)</text>
        <dbReference type="Rhea" id="RHEA:32939"/>
        <dbReference type="ChEBI" id="CHEBI:15378"/>
        <dbReference type="ChEBI" id="CHEBI:17815"/>
        <dbReference type="ChEBI" id="CHEBI:57643"/>
        <dbReference type="ChEBI" id="CHEBI:58779"/>
        <dbReference type="ChEBI" id="CHEBI:60377"/>
        <dbReference type="EC" id="2.7.8.2"/>
    </reaction>
    <physiologicalReaction direction="left-to-right" evidence="26">
        <dbReference type="Rhea" id="RHEA:32940"/>
    </physiologicalReaction>
</comment>
<evidence type="ECO:0000313" key="30">
    <source>
        <dbReference type="Proteomes" id="UP000265160"/>
    </source>
</evidence>
<dbReference type="InterPro" id="IPR014472">
    <property type="entry name" value="CHOPT"/>
</dbReference>
<feature type="transmembrane region" description="Helical" evidence="28">
    <location>
        <begin position="81"/>
        <end position="99"/>
    </location>
</feature>
<feature type="transmembrane region" description="Helical" evidence="28">
    <location>
        <begin position="49"/>
        <end position="74"/>
    </location>
</feature>
<dbReference type="InterPro" id="IPR000462">
    <property type="entry name" value="CDP-OH_P_trans"/>
</dbReference>
<comment type="cofactor">
    <cofactor evidence="1">
        <name>Mn(2+)</name>
        <dbReference type="ChEBI" id="CHEBI:29035"/>
    </cofactor>
</comment>
<evidence type="ECO:0000256" key="14">
    <source>
        <dbReference type="ARBA" id="ARBA00023136"/>
    </source>
</evidence>
<dbReference type="Pfam" id="PF01066">
    <property type="entry name" value="CDP-OH_P_transf"/>
    <property type="match status" value="1"/>
</dbReference>
<reference evidence="29" key="3">
    <citation type="submission" date="2025-09" db="UniProtKB">
        <authorList>
            <consortium name="Ensembl"/>
        </authorList>
    </citation>
    <scope>IDENTIFICATION</scope>
</reference>
<evidence type="ECO:0000256" key="1">
    <source>
        <dbReference type="ARBA" id="ARBA00001936"/>
    </source>
</evidence>
<evidence type="ECO:0000256" key="12">
    <source>
        <dbReference type="ARBA" id="ARBA00023034"/>
    </source>
</evidence>
<dbReference type="PANTHER" id="PTHR10414:SF32">
    <property type="entry name" value="CHOLINEPHOSPHOTRANSFERASE 1"/>
    <property type="match status" value="1"/>
</dbReference>
<dbReference type="FunFam" id="1.20.120.1760:FF:000002">
    <property type="entry name" value="Choline/ethanolamine phosphotransferase 1"/>
    <property type="match status" value="1"/>
</dbReference>
<dbReference type="PANTHER" id="PTHR10414">
    <property type="entry name" value="ETHANOLAMINEPHOSPHOTRANSFERASE"/>
    <property type="match status" value="1"/>
</dbReference>
<evidence type="ECO:0000256" key="17">
    <source>
        <dbReference type="ARBA" id="ARBA00023264"/>
    </source>
</evidence>
<evidence type="ECO:0000256" key="28">
    <source>
        <dbReference type="SAM" id="Phobius"/>
    </source>
</evidence>
<evidence type="ECO:0000256" key="7">
    <source>
        <dbReference type="ARBA" id="ARBA00022679"/>
    </source>
</evidence>
<proteinExistence type="inferred from homology"/>
<sequence length="327" mass="36506">MPHFLWPEPLSPAQLKRLEEHKYSASGRSLFEPPCQIYWNWLVQQIPTWIAPNTLTIVGLLVNVLSTLVLVYYCPTATEEAPSWAFILSALGLFIYQSLDAIDGKQARRTNSSSALGELFDHGCDAVSTVFVAVGTCISCGIGQYPNWTFFCGFIGMFMFFCAHWQTYVSGTLRFGLVDVTEVQFAIIIMYVMSAFGGVSLWQYTLPIIGLKLYAFPVMGIIGGALYSCYNYFYVILNGGVGKNGSTVAMAHMTKSELYLPDPAFIGPGLLFLNQYFNSFIDEHIVLWIVLSSVDLIRYCTGVCLQIASHLRIHVFSITTPSQLHRD</sequence>
<evidence type="ECO:0000256" key="19">
    <source>
        <dbReference type="ARBA" id="ARBA00036100"/>
    </source>
</evidence>
<evidence type="ECO:0000313" key="29">
    <source>
        <dbReference type="Ensembl" id="ENSMZEP00005004601.1"/>
    </source>
</evidence>
<keyword evidence="16" id="KW-0464">Manganese</keyword>
<evidence type="ECO:0000256" key="18">
    <source>
        <dbReference type="ARBA" id="ARBA00035763"/>
    </source>
</evidence>
<comment type="catalytic activity">
    <reaction evidence="20">
        <text>1,2-dioctanoyl-sn-glycerol + CDP-choline = 1,2-dioctanoyl-sn-glycero-3-phosphocholine + CMP + H(+)</text>
        <dbReference type="Rhea" id="RHEA:54232"/>
        <dbReference type="ChEBI" id="CHEBI:15378"/>
        <dbReference type="ChEBI" id="CHEBI:58779"/>
        <dbReference type="ChEBI" id="CHEBI:60377"/>
        <dbReference type="ChEBI" id="CHEBI:76979"/>
        <dbReference type="ChEBI" id="CHEBI:78228"/>
    </reaction>
    <physiologicalReaction direction="left-to-right" evidence="20">
        <dbReference type="Rhea" id="RHEA:54233"/>
    </physiologicalReaction>
</comment>
<dbReference type="InterPro" id="IPR048254">
    <property type="entry name" value="CDP_ALCOHOL_P_TRANSF_CS"/>
</dbReference>
<dbReference type="Ensembl" id="ENSMZET00005004805.1">
    <property type="protein sequence ID" value="ENSMZEP00005004601.1"/>
    <property type="gene ID" value="ENSMZEG00005003555.1"/>
</dbReference>
<dbReference type="Proteomes" id="UP000265160">
    <property type="component" value="LG17"/>
</dbReference>
<organism evidence="29 30">
    <name type="scientific">Maylandia zebra</name>
    <name type="common">zebra mbuna</name>
    <dbReference type="NCBI Taxonomy" id="106582"/>
    <lineage>
        <taxon>Eukaryota</taxon>
        <taxon>Metazoa</taxon>
        <taxon>Chordata</taxon>
        <taxon>Craniata</taxon>
        <taxon>Vertebrata</taxon>
        <taxon>Euteleostomi</taxon>
        <taxon>Actinopterygii</taxon>
        <taxon>Neopterygii</taxon>
        <taxon>Teleostei</taxon>
        <taxon>Neoteleostei</taxon>
        <taxon>Acanthomorphata</taxon>
        <taxon>Ovalentaria</taxon>
        <taxon>Cichlomorphae</taxon>
        <taxon>Cichliformes</taxon>
        <taxon>Cichlidae</taxon>
        <taxon>African cichlids</taxon>
        <taxon>Pseudocrenilabrinae</taxon>
        <taxon>Haplochromini</taxon>
        <taxon>Maylandia</taxon>
        <taxon>Maylandia zebra complex</taxon>
    </lineage>
</organism>
<dbReference type="GO" id="GO:0046872">
    <property type="term" value="F:metal ion binding"/>
    <property type="evidence" value="ECO:0007669"/>
    <property type="project" value="UniProtKB-KW"/>
</dbReference>
<comment type="catalytic activity">
    <reaction evidence="21">
        <text>1-hexadecanoyl-2-(9Z-octadecenoyl)-sn-glycerol + CDP-choline = 1-hexadecanoyl-2-(9Z-octadecenoyl)-sn-glycero-3-phosphocholine + CMP + H(+)</text>
        <dbReference type="Rhea" id="RHEA:54244"/>
        <dbReference type="ChEBI" id="CHEBI:15378"/>
        <dbReference type="ChEBI" id="CHEBI:58779"/>
        <dbReference type="ChEBI" id="CHEBI:60377"/>
        <dbReference type="ChEBI" id="CHEBI:73001"/>
        <dbReference type="ChEBI" id="CHEBI:75466"/>
    </reaction>
    <physiologicalReaction direction="left-to-right" evidence="21">
        <dbReference type="Rhea" id="RHEA:54245"/>
    </physiologicalReaction>
</comment>
<evidence type="ECO:0000256" key="5">
    <source>
        <dbReference type="ARBA" id="ARBA00010441"/>
    </source>
</evidence>
<evidence type="ECO:0000256" key="24">
    <source>
        <dbReference type="ARBA" id="ARBA00040330"/>
    </source>
</evidence>